<dbReference type="eggNOG" id="ENOG5033H7K">
    <property type="taxonomic scope" value="Bacteria"/>
</dbReference>
<organism evidence="1 2">
    <name type="scientific">Enterobacter lignolyticus (strain SCF1)</name>
    <dbReference type="NCBI Taxonomy" id="701347"/>
    <lineage>
        <taxon>Bacteria</taxon>
        <taxon>Pseudomonadati</taxon>
        <taxon>Pseudomonadota</taxon>
        <taxon>Gammaproteobacteria</taxon>
        <taxon>Enterobacterales</taxon>
        <taxon>Enterobacteriaceae</taxon>
        <taxon>Pluralibacter</taxon>
    </lineage>
</organism>
<evidence type="ECO:0000313" key="1">
    <source>
        <dbReference type="EMBL" id="ADO46430.1"/>
    </source>
</evidence>
<keyword evidence="2" id="KW-1185">Reference proteome</keyword>
<protein>
    <submittedName>
        <fullName evidence="1">Uncharacterized protein</fullName>
    </submittedName>
</protein>
<reference evidence="2" key="1">
    <citation type="submission" date="2010-10" db="EMBL/GenBank/DDBJ databases">
        <title>Complete sequence of Enterobacter cloacae SCF1.</title>
        <authorList>
            <consortium name="US DOE Joint Genome Institute"/>
            <person name="Lucas S."/>
            <person name="Copeland A."/>
            <person name="Lapidus A."/>
            <person name="Cheng J.-F."/>
            <person name="Bruce D."/>
            <person name="Goodwin L."/>
            <person name="Pitluck S."/>
            <person name="Davenport K."/>
            <person name="Detter J.C."/>
            <person name="Han C."/>
            <person name="Tapia R."/>
            <person name="Land M."/>
            <person name="Hauser L."/>
            <person name="Chang Y.-J."/>
            <person name="Jeffries C."/>
            <person name="Kyrpides N."/>
            <person name="Ivanova N."/>
            <person name="Mikhailova N."/>
            <person name="DeAngelis K."/>
            <person name="Arkin A.P."/>
            <person name="Chivian D."/>
            <person name="Edwards B."/>
            <person name="Woo H."/>
            <person name="Hazen T.C."/>
            <person name="Woyke T."/>
        </authorList>
    </citation>
    <scope>NUCLEOTIDE SEQUENCE [LARGE SCALE GENOMIC DNA]</scope>
    <source>
        <strain evidence="2">SCF1</strain>
    </source>
</reference>
<dbReference type="RefSeq" id="WP_013364209.1">
    <property type="nucleotide sequence ID" value="NC_014618.1"/>
</dbReference>
<reference evidence="1 2" key="2">
    <citation type="journal article" date="2011" name="Stand. Genomic Sci.">
        <title>Complete genome sequence of 'Enterobacter lignolyticus' SCF1.</title>
        <authorList>
            <person name="Deangelis K.M."/>
            <person name="D'Haeseleer P."/>
            <person name="Chivian D."/>
            <person name="Fortney J.L."/>
            <person name="Khudyakov J."/>
            <person name="Simmons B."/>
            <person name="Woo H."/>
            <person name="Arkin A.P."/>
            <person name="Davenport K.W."/>
            <person name="Goodwin L."/>
            <person name="Chen A."/>
            <person name="Ivanova N."/>
            <person name="Kyrpides N.C."/>
            <person name="Mavromatis K."/>
            <person name="Woyke T."/>
            <person name="Hazen T.C."/>
        </authorList>
    </citation>
    <scope>NUCLEOTIDE SEQUENCE [LARGE SCALE GENOMIC DNA]</scope>
    <source>
        <strain evidence="1 2">SCF1</strain>
    </source>
</reference>
<accession>E3G9B2</accession>
<sequence length="156" mass="17776">MRNKNVRLLLNLLITLVVISVALAGYVNWQKNHFSCEAQITLVTDRGTEDLIMHFRFSGDTGQYESKGKYITASGREIPTSNKIDFTFWRDGDALVMISDETNAIPKTAGSVYPYTPDFFYSRERGLRWKLTMENAAGYLFSYDGTPAFYCAITRK</sequence>
<dbReference type="EMBL" id="CP002272">
    <property type="protein sequence ID" value="ADO46430.1"/>
    <property type="molecule type" value="Genomic_DNA"/>
</dbReference>
<dbReference type="AlphaFoldDB" id="E3G9B2"/>
<dbReference type="Proteomes" id="UP000006872">
    <property type="component" value="Chromosome"/>
</dbReference>
<dbReference type="KEGG" id="esc:Entcl_0152"/>
<dbReference type="HOGENOM" id="CLU_1701128_0_0_6"/>
<name>E3G9B2_ENTLS</name>
<dbReference type="STRING" id="701347.Entcl_0152"/>
<gene>
    <name evidence="1" type="ordered locus">Entcl_0152</name>
</gene>
<evidence type="ECO:0000313" key="2">
    <source>
        <dbReference type="Proteomes" id="UP000006872"/>
    </source>
</evidence>
<proteinExistence type="predicted"/>